<feature type="domain" description="C2 NT-type" evidence="2">
    <location>
        <begin position="4"/>
        <end position="256"/>
    </location>
</feature>
<dbReference type="Proteomes" id="UP001623330">
    <property type="component" value="Unassembled WGS sequence"/>
</dbReference>
<dbReference type="Pfam" id="PF10358">
    <property type="entry name" value="NT-C2"/>
    <property type="match status" value="2"/>
</dbReference>
<evidence type="ECO:0000259" key="2">
    <source>
        <dbReference type="PROSITE" id="PS51840"/>
    </source>
</evidence>
<feature type="region of interest" description="Disordered" evidence="1">
    <location>
        <begin position="446"/>
        <end position="478"/>
    </location>
</feature>
<organism evidence="3 4">
    <name type="scientific">Nakaseomyces bracarensis</name>
    <dbReference type="NCBI Taxonomy" id="273131"/>
    <lineage>
        <taxon>Eukaryota</taxon>
        <taxon>Fungi</taxon>
        <taxon>Dikarya</taxon>
        <taxon>Ascomycota</taxon>
        <taxon>Saccharomycotina</taxon>
        <taxon>Saccharomycetes</taxon>
        <taxon>Saccharomycetales</taxon>
        <taxon>Saccharomycetaceae</taxon>
        <taxon>Nakaseomyces</taxon>
    </lineage>
</organism>
<evidence type="ECO:0000313" key="3">
    <source>
        <dbReference type="EMBL" id="KAL3231067.1"/>
    </source>
</evidence>
<dbReference type="PANTHER" id="PTHR21456:SF1">
    <property type="entry name" value="C2 NT-TYPE DOMAIN-CONTAINING PROTEIN"/>
    <property type="match status" value="1"/>
</dbReference>
<proteinExistence type="predicted"/>
<name>A0ABR4NRV8_9SACH</name>
<dbReference type="InterPro" id="IPR039931">
    <property type="entry name" value="EEIG1/2-like"/>
</dbReference>
<gene>
    <name evidence="3" type="ORF">RNJ44_00706</name>
</gene>
<dbReference type="EMBL" id="JBEVYD010000008">
    <property type="protein sequence ID" value="KAL3231067.1"/>
    <property type="molecule type" value="Genomic_DNA"/>
</dbReference>
<evidence type="ECO:0000256" key="1">
    <source>
        <dbReference type="SAM" id="MobiDB-lite"/>
    </source>
</evidence>
<evidence type="ECO:0000313" key="4">
    <source>
        <dbReference type="Proteomes" id="UP001623330"/>
    </source>
</evidence>
<feature type="compositionally biased region" description="Basic and acidic residues" evidence="1">
    <location>
        <begin position="142"/>
        <end position="152"/>
    </location>
</feature>
<feature type="region of interest" description="Disordered" evidence="1">
    <location>
        <begin position="286"/>
        <end position="323"/>
    </location>
</feature>
<feature type="compositionally biased region" description="Low complexity" evidence="1">
    <location>
        <begin position="288"/>
        <end position="319"/>
    </location>
</feature>
<keyword evidence="4" id="KW-1185">Reference proteome</keyword>
<feature type="region of interest" description="Disordered" evidence="1">
    <location>
        <begin position="122"/>
        <end position="162"/>
    </location>
</feature>
<comment type="caution">
    <text evidence="3">The sequence shown here is derived from an EMBL/GenBank/DDBJ whole genome shotgun (WGS) entry which is preliminary data.</text>
</comment>
<accession>A0ABR4NRV8</accession>
<sequence length="494" mass="55286">MNIGKVGKDKKPKFLLDFQVKELVNIPQSSGYCYIRWNLKDGTGTSDQTIMGADGKAKAVSTAHKGTTNKVAIKRHRAQWNYKLEKPMHLKLIVDKHRKFIPKVLYLEVYFEFPDGKGNGVSNGHSAGSKHNRESSTSSMHRGAEGDKKESVNGENGSTKHHSMKEALDNTFDMRRFSLDSSVQSLKLHPSLTSMANNININSSYSQKASGKILLGTVKINVAEYVREDESPITNRFLLSDSKVNSILNVTLKMRMTRGNYHDFKIPEGFSSGQLSTNFRGELSGLLDSNDMSPSGSPNPSGLFSNNGSGNSGNGTSFMSGGGKSRITNTISASMSPLVDTLYQKTFQLPWDPRPGEFSPRECVDDILHGGSGWARNEKGVNLIDIEALKIQEIEDEYYSNKNVQKKDAVNKSAYHVKDGHTCEKKMQNSMQDFSNMDKREFMEKKREWNHLSPSQREKLRTEKESISKDESPENFIIDGMKDSKSWSIKQPVF</sequence>
<dbReference type="PANTHER" id="PTHR21456">
    <property type="entry name" value="FAMILY WITH SEQUENCE SIMILARITY 102"/>
    <property type="match status" value="1"/>
</dbReference>
<reference evidence="3 4" key="1">
    <citation type="submission" date="2024-05" db="EMBL/GenBank/DDBJ databases">
        <title>Long read based assembly of the Candida bracarensis genome reveals expanded adhesin content.</title>
        <authorList>
            <person name="Marcet-Houben M."/>
            <person name="Ksiezopolska E."/>
            <person name="Gabaldon T."/>
        </authorList>
    </citation>
    <scope>NUCLEOTIDE SEQUENCE [LARGE SCALE GENOMIC DNA]</scope>
    <source>
        <strain evidence="3 4">CBM6</strain>
    </source>
</reference>
<feature type="compositionally biased region" description="Basic and acidic residues" evidence="1">
    <location>
        <begin position="446"/>
        <end position="472"/>
    </location>
</feature>
<dbReference type="PROSITE" id="PS51840">
    <property type="entry name" value="C2_NT"/>
    <property type="match status" value="1"/>
</dbReference>
<dbReference type="InterPro" id="IPR019448">
    <property type="entry name" value="NT-C2"/>
</dbReference>
<protein>
    <recommendedName>
        <fullName evidence="2">C2 NT-type domain-containing protein</fullName>
    </recommendedName>
</protein>